<dbReference type="Gene3D" id="3.30.930.10">
    <property type="entry name" value="Bira Bifunctional Protein, Domain 2"/>
    <property type="match status" value="1"/>
</dbReference>
<dbReference type="Proteomes" id="UP001306950">
    <property type="component" value="Unassembled WGS sequence"/>
</dbReference>
<dbReference type="SUPFAM" id="SSF55681">
    <property type="entry name" value="Class II aaRS and biotin synthetases"/>
    <property type="match status" value="1"/>
</dbReference>
<evidence type="ECO:0000313" key="2">
    <source>
        <dbReference type="EMBL" id="MEF2966118.1"/>
    </source>
</evidence>
<evidence type="ECO:0000313" key="3">
    <source>
        <dbReference type="Proteomes" id="UP001306950"/>
    </source>
</evidence>
<keyword evidence="3" id="KW-1185">Reference proteome</keyword>
<gene>
    <name evidence="2" type="ORF">V3851_09780</name>
</gene>
<proteinExistence type="predicted"/>
<accession>A0ABU7VRW3</accession>
<dbReference type="InterPro" id="IPR006195">
    <property type="entry name" value="aa-tRNA-synth_II"/>
</dbReference>
<comment type="caution">
    <text evidence="2">The sequence shown here is derived from an EMBL/GenBank/DDBJ whole genome shotgun (WGS) entry which is preliminary data.</text>
</comment>
<evidence type="ECO:0000259" key="1">
    <source>
        <dbReference type="PROSITE" id="PS50862"/>
    </source>
</evidence>
<dbReference type="InterPro" id="IPR045864">
    <property type="entry name" value="aa-tRNA-synth_II/BPL/LPL"/>
</dbReference>
<protein>
    <submittedName>
        <fullName evidence="2">Amino acid--ACP ligase</fullName>
    </submittedName>
</protein>
<dbReference type="EMBL" id="JAZHPZ010000004">
    <property type="protein sequence ID" value="MEF2966118.1"/>
    <property type="molecule type" value="Genomic_DNA"/>
</dbReference>
<sequence>MIKRYPTLGVLNKRQAEALQAKLLYSVENISACSLEPETQEIVIGLTSDTDLAVVNETVNKLIDKEKTNRIIGHRTVWTTEEQDQNDGEHGRGDHRIESVFSVDGTVRSGLAVVLAQRLDALLVDLALRHRAELRSYSSKISLDTLNKCGYIASFPQNLYLVAEFPHALQTLEQVRHAERLDELVRLSPFTLSPAVCFHCYAELSGLRLKGPLALTASGLCHRHEAPWRLGNHRLNEFTMREIVLFGDSAHIEAQRSAIMEEVWNLFQSLGLSGKIENASDPFYFSEDSAKGQHQIMGNMKYELIADLGEPRGSFSIASFNHMGDSLCKPFQVHDTDDAPLNSGCVAFGIDRWVYALLSSYGPSSTEWPAEVRKALHLD</sequence>
<organism evidence="2 3">
    <name type="scientific">Paenibacillus haidiansis</name>
    <dbReference type="NCBI Taxonomy" id="1574488"/>
    <lineage>
        <taxon>Bacteria</taxon>
        <taxon>Bacillati</taxon>
        <taxon>Bacillota</taxon>
        <taxon>Bacilli</taxon>
        <taxon>Bacillales</taxon>
        <taxon>Paenibacillaceae</taxon>
        <taxon>Paenibacillus</taxon>
    </lineage>
</organism>
<dbReference type="PROSITE" id="PS50862">
    <property type="entry name" value="AA_TRNA_LIGASE_II"/>
    <property type="match status" value="1"/>
</dbReference>
<name>A0ABU7VRW3_9BACL</name>
<dbReference type="GO" id="GO:0016874">
    <property type="term" value="F:ligase activity"/>
    <property type="evidence" value="ECO:0007669"/>
    <property type="project" value="UniProtKB-KW"/>
</dbReference>
<feature type="domain" description="Aminoacyl-transfer RNA synthetases class-II family profile" evidence="1">
    <location>
        <begin position="212"/>
        <end position="369"/>
    </location>
</feature>
<reference evidence="2 3" key="1">
    <citation type="submission" date="2024-02" db="EMBL/GenBank/DDBJ databases">
        <title>A nitrogen-fixing paenibacillus bacterium.</title>
        <authorList>
            <person name="Zhang W.L."/>
            <person name="Chen S.F."/>
        </authorList>
    </citation>
    <scope>NUCLEOTIDE SEQUENCE [LARGE SCALE GENOMIC DNA]</scope>
    <source>
        <strain evidence="2 3">M1</strain>
    </source>
</reference>
<keyword evidence="2" id="KW-0436">Ligase</keyword>
<dbReference type="RefSeq" id="WP_331846353.1">
    <property type="nucleotide sequence ID" value="NZ_JAZHPZ010000004.1"/>
</dbReference>